<accession>A0AAE0F6J3</accession>
<keyword evidence="2" id="KW-1185">Reference proteome</keyword>
<dbReference type="Proteomes" id="UP001190700">
    <property type="component" value="Unassembled WGS sequence"/>
</dbReference>
<evidence type="ECO:0000313" key="2">
    <source>
        <dbReference type="Proteomes" id="UP001190700"/>
    </source>
</evidence>
<organism evidence="1 2">
    <name type="scientific">Cymbomonas tetramitiformis</name>
    <dbReference type="NCBI Taxonomy" id="36881"/>
    <lineage>
        <taxon>Eukaryota</taxon>
        <taxon>Viridiplantae</taxon>
        <taxon>Chlorophyta</taxon>
        <taxon>Pyramimonadophyceae</taxon>
        <taxon>Pyramimonadales</taxon>
        <taxon>Pyramimonadaceae</taxon>
        <taxon>Cymbomonas</taxon>
    </lineage>
</organism>
<name>A0AAE0F6J3_9CHLO</name>
<dbReference type="AlphaFoldDB" id="A0AAE0F6J3"/>
<reference evidence="1 2" key="1">
    <citation type="journal article" date="2015" name="Genome Biol. Evol.">
        <title>Comparative Genomics of a Bacterivorous Green Alga Reveals Evolutionary Causalities and Consequences of Phago-Mixotrophic Mode of Nutrition.</title>
        <authorList>
            <person name="Burns J.A."/>
            <person name="Paasch A."/>
            <person name="Narechania A."/>
            <person name="Kim E."/>
        </authorList>
    </citation>
    <scope>NUCLEOTIDE SEQUENCE [LARGE SCALE GENOMIC DNA]</scope>
    <source>
        <strain evidence="1 2">PLY_AMNH</strain>
    </source>
</reference>
<dbReference type="EMBL" id="LGRX02024590">
    <property type="protein sequence ID" value="KAK3253881.1"/>
    <property type="molecule type" value="Genomic_DNA"/>
</dbReference>
<sequence length="690" mass="79205">AAAWLLRGVTEAARQKTCSRVSLSRRDKLAPGWDSHAKTPFGHPMITPGILNKSIQEFSLNIEYLRPQKHVNEGWHFGTLETLGLMTFKANYQFLHDDMTKLNEGLAKRQEMRRLKKARQDLCATIGNLPATGNADRIRRMQQEMGDLDQRIHAMYVDMVAQDQCIYVEGHGFFFAEFWLAPDLKALKGMLGIPQSGRAPHPCPHCDVKRDEIHDITKTWGERTDHQKVLPIPMSHVRPCGMHLIHRVNEKLTQLLTKLVWSSENKDEWDEHMEANHLRLLNFFNDELKLNGGHCKIEIKEKEGKVYPGKIPMNGPECKRFIDRWAEAVGMIWYLPEETIQKLLSIGKKWARCMEYITKPFYNDYAPEEEEYEEEGALDERELRDQRIRMEGNDRVNAHEAFRAFVEAYADYAGSGVTHYMHIMYYHPEWITGSPGECPAIYTNQATERSNSVDRRAVIRKTMKGKALTGPLARAVCPSGVVTWGPAIVELLGWGTRMMGYRLHDLQRGAQREWWDIDIRELNLLVYAYDIRRDTIWTEDLLLKKLGLPQGKRIRIIGKGNLKEDEDNEGCFNGMHIQVSEASKAAIHKFEEKGGRLEPRKTCGKKCHCQRDPEVVEALTQRKNQKMADITKTGLAKDGLAVFATITPLPFRYCSSIACIPVYTLLSHACKHNIHNQSVHSKTSNVHTWV</sequence>
<proteinExistence type="predicted"/>
<gene>
    <name evidence="1" type="ORF">CYMTET_36888</name>
</gene>
<protein>
    <submittedName>
        <fullName evidence="1">Uncharacterized protein</fullName>
    </submittedName>
</protein>
<comment type="caution">
    <text evidence="1">The sequence shown here is derived from an EMBL/GenBank/DDBJ whole genome shotgun (WGS) entry which is preliminary data.</text>
</comment>
<feature type="non-terminal residue" evidence="1">
    <location>
        <position position="1"/>
    </location>
</feature>
<evidence type="ECO:0000313" key="1">
    <source>
        <dbReference type="EMBL" id="KAK3253881.1"/>
    </source>
</evidence>